<dbReference type="SUPFAM" id="SSF50685">
    <property type="entry name" value="Barwin-like endoglucanases"/>
    <property type="match status" value="1"/>
</dbReference>
<feature type="region of interest" description="Disordered" evidence="2">
    <location>
        <begin position="18"/>
        <end position="40"/>
    </location>
</feature>
<evidence type="ECO:0000313" key="4">
    <source>
        <dbReference type="EMBL" id="KAK4131195.1"/>
    </source>
</evidence>
<gene>
    <name evidence="4" type="ORF">BT67DRAFT_428081</name>
</gene>
<dbReference type="AlphaFoldDB" id="A0AAN6Z9V7"/>
<evidence type="ECO:0000256" key="3">
    <source>
        <dbReference type="SAM" id="SignalP"/>
    </source>
</evidence>
<name>A0AAN6Z9V7_9PEZI</name>
<sequence>MRSATLIASLLASAALAQPHGHGHGHGHQHRRNHLEHREKRAGVVVTDWVTETVYETVTAIVDDSSTELIMPSSKNVPTPATTSTEASASPGQFYESPKTSSAAPATSQPPPPPPPPSPSPPPPPSPSPPPPPPPPPPAPPAVEKPGSSGSDSSDSGNSGNSGGSSSGGGGRSGGSPSYNGDLTYFALGLGACGFDDSGKDLVDNIVAVSSLVMGVQSNGNPLCDQTITVRANGKSIQATVRDKCPSCAPGDIDGSEKMFLELFGSLEAGRSKIDWWFN</sequence>
<evidence type="ECO:0000313" key="5">
    <source>
        <dbReference type="Proteomes" id="UP001304895"/>
    </source>
</evidence>
<feature type="compositionally biased region" description="Low complexity" evidence="2">
    <location>
        <begin position="146"/>
        <end position="159"/>
    </location>
</feature>
<comment type="caution">
    <text evidence="4">The sequence shown here is derived from an EMBL/GenBank/DDBJ whole genome shotgun (WGS) entry which is preliminary data.</text>
</comment>
<accession>A0AAN6Z9V7</accession>
<dbReference type="InterPro" id="IPR036908">
    <property type="entry name" value="RlpA-like_sf"/>
</dbReference>
<dbReference type="InterPro" id="IPR051477">
    <property type="entry name" value="Expansin_CellWall"/>
</dbReference>
<dbReference type="PANTHER" id="PTHR31836">
    <property type="match status" value="1"/>
</dbReference>
<dbReference type="EMBL" id="MU853427">
    <property type="protein sequence ID" value="KAK4131195.1"/>
    <property type="molecule type" value="Genomic_DNA"/>
</dbReference>
<reference evidence="4" key="2">
    <citation type="submission" date="2023-05" db="EMBL/GenBank/DDBJ databases">
        <authorList>
            <consortium name="Lawrence Berkeley National Laboratory"/>
            <person name="Steindorff A."/>
            <person name="Hensen N."/>
            <person name="Bonometti L."/>
            <person name="Westerberg I."/>
            <person name="Brannstrom I.O."/>
            <person name="Guillou S."/>
            <person name="Cros-Aarteil S."/>
            <person name="Calhoun S."/>
            <person name="Haridas S."/>
            <person name="Kuo A."/>
            <person name="Mondo S."/>
            <person name="Pangilinan J."/>
            <person name="Riley R."/>
            <person name="Labutti K."/>
            <person name="Andreopoulos B."/>
            <person name="Lipzen A."/>
            <person name="Chen C."/>
            <person name="Yanf M."/>
            <person name="Daum C."/>
            <person name="Ng V."/>
            <person name="Clum A."/>
            <person name="Ohm R."/>
            <person name="Martin F."/>
            <person name="Silar P."/>
            <person name="Natvig D."/>
            <person name="Lalanne C."/>
            <person name="Gautier V."/>
            <person name="Ament-Velasquez S.L."/>
            <person name="Kruys A."/>
            <person name="Hutchinson M.I."/>
            <person name="Powell A.J."/>
            <person name="Barry K."/>
            <person name="Miller A.N."/>
            <person name="Grigoriev I.V."/>
            <person name="Debuchy R."/>
            <person name="Gladieux P."/>
            <person name="Thoren M.H."/>
            <person name="Johannesson H."/>
        </authorList>
    </citation>
    <scope>NUCLEOTIDE SEQUENCE</scope>
    <source>
        <strain evidence="4">CBS 123565</strain>
    </source>
</reference>
<dbReference type="CDD" id="cd22191">
    <property type="entry name" value="DPBB_RlpA_EXP_N-like"/>
    <property type="match status" value="1"/>
</dbReference>
<protein>
    <submittedName>
        <fullName evidence="4">Uncharacterized protein</fullName>
    </submittedName>
</protein>
<evidence type="ECO:0000256" key="2">
    <source>
        <dbReference type="SAM" id="MobiDB-lite"/>
    </source>
</evidence>
<feature type="compositionally biased region" description="Low complexity" evidence="2">
    <location>
        <begin position="78"/>
        <end position="107"/>
    </location>
</feature>
<reference evidence="4" key="1">
    <citation type="journal article" date="2023" name="Mol. Phylogenet. Evol.">
        <title>Genome-scale phylogeny and comparative genomics of the fungal order Sordariales.</title>
        <authorList>
            <person name="Hensen N."/>
            <person name="Bonometti L."/>
            <person name="Westerberg I."/>
            <person name="Brannstrom I.O."/>
            <person name="Guillou S."/>
            <person name="Cros-Aarteil S."/>
            <person name="Calhoun S."/>
            <person name="Haridas S."/>
            <person name="Kuo A."/>
            <person name="Mondo S."/>
            <person name="Pangilinan J."/>
            <person name="Riley R."/>
            <person name="LaButti K."/>
            <person name="Andreopoulos B."/>
            <person name="Lipzen A."/>
            <person name="Chen C."/>
            <person name="Yan M."/>
            <person name="Daum C."/>
            <person name="Ng V."/>
            <person name="Clum A."/>
            <person name="Steindorff A."/>
            <person name="Ohm R.A."/>
            <person name="Martin F."/>
            <person name="Silar P."/>
            <person name="Natvig D.O."/>
            <person name="Lalanne C."/>
            <person name="Gautier V."/>
            <person name="Ament-Velasquez S.L."/>
            <person name="Kruys A."/>
            <person name="Hutchinson M.I."/>
            <person name="Powell A.J."/>
            <person name="Barry K."/>
            <person name="Miller A.N."/>
            <person name="Grigoriev I.V."/>
            <person name="Debuchy R."/>
            <person name="Gladieux P."/>
            <person name="Hiltunen Thoren M."/>
            <person name="Johannesson H."/>
        </authorList>
    </citation>
    <scope>NUCLEOTIDE SEQUENCE</scope>
    <source>
        <strain evidence="4">CBS 123565</strain>
    </source>
</reference>
<feature type="chain" id="PRO_5042920351" evidence="3">
    <location>
        <begin position="18"/>
        <end position="279"/>
    </location>
</feature>
<dbReference type="Proteomes" id="UP001304895">
    <property type="component" value="Unassembled WGS sequence"/>
</dbReference>
<feature type="compositionally biased region" description="Basic residues" evidence="2">
    <location>
        <begin position="21"/>
        <end position="35"/>
    </location>
</feature>
<feature type="compositionally biased region" description="Pro residues" evidence="2">
    <location>
        <begin position="108"/>
        <end position="143"/>
    </location>
</feature>
<organism evidence="4 5">
    <name type="scientific">Trichocladium antarcticum</name>
    <dbReference type="NCBI Taxonomy" id="1450529"/>
    <lineage>
        <taxon>Eukaryota</taxon>
        <taxon>Fungi</taxon>
        <taxon>Dikarya</taxon>
        <taxon>Ascomycota</taxon>
        <taxon>Pezizomycotina</taxon>
        <taxon>Sordariomycetes</taxon>
        <taxon>Sordariomycetidae</taxon>
        <taxon>Sordariales</taxon>
        <taxon>Chaetomiaceae</taxon>
        <taxon>Trichocladium</taxon>
    </lineage>
</organism>
<dbReference type="SUPFAM" id="SSF101447">
    <property type="entry name" value="Formin homology 2 domain (FH2 domain)"/>
    <property type="match status" value="1"/>
</dbReference>
<feature type="region of interest" description="Disordered" evidence="2">
    <location>
        <begin position="70"/>
        <end position="175"/>
    </location>
</feature>
<feature type="compositionally biased region" description="Gly residues" evidence="2">
    <location>
        <begin position="160"/>
        <end position="174"/>
    </location>
</feature>
<dbReference type="PANTHER" id="PTHR31836:SF28">
    <property type="entry name" value="SRCR DOMAIN-CONTAINING PROTEIN-RELATED"/>
    <property type="match status" value="1"/>
</dbReference>
<dbReference type="Gene3D" id="2.40.40.10">
    <property type="entry name" value="RlpA-like domain"/>
    <property type="match status" value="1"/>
</dbReference>
<evidence type="ECO:0000256" key="1">
    <source>
        <dbReference type="ARBA" id="ARBA00022729"/>
    </source>
</evidence>
<keyword evidence="5" id="KW-1185">Reference proteome</keyword>
<keyword evidence="1 3" id="KW-0732">Signal</keyword>
<feature type="signal peptide" evidence="3">
    <location>
        <begin position="1"/>
        <end position="17"/>
    </location>
</feature>
<dbReference type="PRINTS" id="PR01217">
    <property type="entry name" value="PRICHEXTENSN"/>
</dbReference>
<proteinExistence type="predicted"/>